<proteinExistence type="predicted"/>
<dbReference type="InterPro" id="IPR045592">
    <property type="entry name" value="DUF6461"/>
</dbReference>
<keyword evidence="2" id="KW-1185">Reference proteome</keyword>
<evidence type="ECO:0000313" key="2">
    <source>
        <dbReference type="Proteomes" id="UP000278886"/>
    </source>
</evidence>
<organism evidence="1 2">
    <name type="scientific">Protaetiibacter intestinalis</name>
    <dbReference type="NCBI Taxonomy" id="2419774"/>
    <lineage>
        <taxon>Bacteria</taxon>
        <taxon>Bacillati</taxon>
        <taxon>Actinomycetota</taxon>
        <taxon>Actinomycetes</taxon>
        <taxon>Micrococcales</taxon>
        <taxon>Microbacteriaceae</taxon>
        <taxon>Protaetiibacter</taxon>
    </lineage>
</organism>
<dbReference type="RefSeq" id="WP_120762480.1">
    <property type="nucleotide sequence ID" value="NZ_CP032630.1"/>
</dbReference>
<dbReference type="AlphaFoldDB" id="A0A387B711"/>
<dbReference type="EMBL" id="CP032630">
    <property type="protein sequence ID" value="AYF98133.1"/>
    <property type="molecule type" value="Genomic_DNA"/>
</dbReference>
<gene>
    <name evidence="1" type="ORF">D7I47_07630</name>
</gene>
<sequence length="205" mass="22306">MTVSPDDYAWLEDDDWSWVPEFGYCVTSISRISLDDVLAALDATSVGTVAGFAALDQAAGRYWENDGPAGDVQLVGFVESDAGVLLLEGNGFVGVSDSRIPPLSAGRDVVAHYRNVNAASRFVWWRDGAPVLDFDAVTGYVEVEPIDEVRARVTEYGLPIDPEVDVEYSWIPRGEFALAERISGFPLTPALLRGELHAAEVTLRV</sequence>
<protein>
    <submittedName>
        <fullName evidence="1">Uncharacterized protein</fullName>
    </submittedName>
</protein>
<reference evidence="2" key="1">
    <citation type="submission" date="2018-09" db="EMBL/GenBank/DDBJ databases">
        <title>Genome sequencing of strain 2DFWR-13.</title>
        <authorList>
            <person name="Heo J."/>
            <person name="Kim S.-J."/>
            <person name="Kwon S.-W."/>
        </authorList>
    </citation>
    <scope>NUCLEOTIDE SEQUENCE [LARGE SCALE GENOMIC DNA]</scope>
    <source>
        <strain evidence="2">2DFWR-13</strain>
    </source>
</reference>
<dbReference type="Proteomes" id="UP000278886">
    <property type="component" value="Chromosome"/>
</dbReference>
<accession>A0A387B711</accession>
<evidence type="ECO:0000313" key="1">
    <source>
        <dbReference type="EMBL" id="AYF98133.1"/>
    </source>
</evidence>
<dbReference type="Pfam" id="PF20062">
    <property type="entry name" value="DUF6461"/>
    <property type="match status" value="1"/>
</dbReference>
<dbReference type="KEGG" id="lyd:D7I47_07630"/>
<dbReference type="OrthoDB" id="4460129at2"/>
<name>A0A387B711_9MICO</name>